<dbReference type="InterPro" id="IPR036640">
    <property type="entry name" value="ABC1_TM_sf"/>
</dbReference>
<sequence length="622" mass="68512">MTERPHDTSPSASDGVTDEIAELVLQFKAFVSALWNSSGRRDFVLLTVGIVTVIIATAGMQVVLNAWNSPFYNAIETRNFSSFLYYLMVFFGIAGVLLVLNVAQTWLAQMITLQSRQWLTRDLIAEWLTSRRLVMLGDAGEIGVNPDQRVHEDAKHLAELSAGLGIGLFQSTLLLFSFVGVLWVLSSGVVLHLGGYSFTIPGYMVWCALIFAATGSWVSWRIGRPLIGIGVERYAREADLRFAMVQVNENANGIVLNAGEPDEKQRLDDELARVIDITRRFVNALARLTWVTAGYGWIGLVAPIVIAAPAYFGGTLSFGELMMVVGAFNQVQNSLRWFVDNFSLIADWRATLARVMSFRQALVTLEQPRSSGERIVYDHEPLGNLELEKVAVDWTGERAALDEADVTIEPGDRVLIIDRTGSAHGALFSALAGLWPWGSGKISLPPRAKVMFMPERPYVPDGSLRAALTYPSAASGFKDEDLIKAMQRVGLSRLTGSLDRKARWAKEISYDDEERLTFARLLLLKPQWIFTEQTVDGLDDEQRGIFTSIINEDLAKSAVVTVSGRATTSDFYTRTINLVDAPVGVGAKRPVTATPEPTLPPTRATPDEQAAQPEPSNARQAD</sequence>
<dbReference type="PANTHER" id="PTHR11384">
    <property type="entry name" value="ATP-BINDING CASSETTE, SUB-FAMILY D MEMBER"/>
    <property type="match status" value="1"/>
</dbReference>
<keyword evidence="3 7" id="KW-0812">Transmembrane</keyword>
<dbReference type="RefSeq" id="WP_354554195.1">
    <property type="nucleotide sequence ID" value="NZ_JBEPSM010000004.1"/>
</dbReference>
<accession>A0ABV2R5I3</accession>
<comment type="caution">
    <text evidence="10">The sequence shown here is derived from an EMBL/GenBank/DDBJ whole genome shotgun (WGS) entry which is preliminary data.</text>
</comment>
<evidence type="ECO:0000256" key="4">
    <source>
        <dbReference type="ARBA" id="ARBA00022989"/>
    </source>
</evidence>
<feature type="transmembrane region" description="Helical" evidence="7">
    <location>
        <begin position="83"/>
        <end position="107"/>
    </location>
</feature>
<evidence type="ECO:0000256" key="3">
    <source>
        <dbReference type="ARBA" id="ARBA00022692"/>
    </source>
</evidence>
<keyword evidence="2" id="KW-0813">Transport</keyword>
<feature type="transmembrane region" description="Helical" evidence="7">
    <location>
        <begin position="288"/>
        <end position="312"/>
    </location>
</feature>
<dbReference type="Proteomes" id="UP001549321">
    <property type="component" value="Unassembled WGS sequence"/>
</dbReference>
<feature type="region of interest" description="Disordered" evidence="6">
    <location>
        <begin position="587"/>
        <end position="622"/>
    </location>
</feature>
<evidence type="ECO:0000313" key="11">
    <source>
        <dbReference type="Proteomes" id="UP001549321"/>
    </source>
</evidence>
<keyword evidence="5 7" id="KW-0472">Membrane</keyword>
<name>A0ABV2R5I3_9HYPH</name>
<keyword evidence="10" id="KW-0547">Nucleotide-binding</keyword>
<dbReference type="InterPro" id="IPR027417">
    <property type="entry name" value="P-loop_NTPase"/>
</dbReference>
<evidence type="ECO:0000313" key="10">
    <source>
        <dbReference type="EMBL" id="MET4636547.1"/>
    </source>
</evidence>
<dbReference type="EMBL" id="JBEPSM010000004">
    <property type="protein sequence ID" value="MET4636547.1"/>
    <property type="molecule type" value="Genomic_DNA"/>
</dbReference>
<dbReference type="PROSITE" id="PS50929">
    <property type="entry name" value="ABC_TM1F"/>
    <property type="match status" value="1"/>
</dbReference>
<evidence type="ECO:0000259" key="8">
    <source>
        <dbReference type="PROSITE" id="PS50893"/>
    </source>
</evidence>
<dbReference type="InterPro" id="IPR050835">
    <property type="entry name" value="ABC_transporter_sub-D"/>
</dbReference>
<feature type="transmembrane region" description="Helical" evidence="7">
    <location>
        <begin position="200"/>
        <end position="220"/>
    </location>
</feature>
<dbReference type="Gene3D" id="1.20.1560.10">
    <property type="entry name" value="ABC transporter type 1, transmembrane domain"/>
    <property type="match status" value="1"/>
</dbReference>
<dbReference type="Pfam" id="PF06472">
    <property type="entry name" value="ABC_membrane_2"/>
    <property type="match status" value="1"/>
</dbReference>
<feature type="domain" description="ABC transmembrane type-1" evidence="9">
    <location>
        <begin position="48"/>
        <end position="347"/>
    </location>
</feature>
<dbReference type="GO" id="GO:0005524">
    <property type="term" value="F:ATP binding"/>
    <property type="evidence" value="ECO:0007669"/>
    <property type="project" value="UniProtKB-KW"/>
</dbReference>
<keyword evidence="4 7" id="KW-1133">Transmembrane helix</keyword>
<dbReference type="InterPro" id="IPR003439">
    <property type="entry name" value="ABC_transporter-like_ATP-bd"/>
</dbReference>
<dbReference type="Gene3D" id="3.40.50.300">
    <property type="entry name" value="P-loop containing nucleotide triphosphate hydrolases"/>
    <property type="match status" value="1"/>
</dbReference>
<evidence type="ECO:0000259" key="9">
    <source>
        <dbReference type="PROSITE" id="PS50929"/>
    </source>
</evidence>
<reference evidence="10 11" key="1">
    <citation type="submission" date="2024-06" db="EMBL/GenBank/DDBJ databases">
        <title>Sorghum-associated microbial communities from plants grown in Nebraska, USA.</title>
        <authorList>
            <person name="Schachtman D."/>
        </authorList>
    </citation>
    <scope>NUCLEOTIDE SEQUENCE [LARGE SCALE GENOMIC DNA]</scope>
    <source>
        <strain evidence="10 11">3207</strain>
    </source>
</reference>
<gene>
    <name evidence="10" type="ORF">ABIE08_004505</name>
</gene>
<dbReference type="PANTHER" id="PTHR11384:SF59">
    <property type="entry name" value="LYSOSOMAL COBALAMIN TRANSPORTER ABCD4"/>
    <property type="match status" value="1"/>
</dbReference>
<evidence type="ECO:0000256" key="7">
    <source>
        <dbReference type="SAM" id="Phobius"/>
    </source>
</evidence>
<evidence type="ECO:0000256" key="6">
    <source>
        <dbReference type="SAM" id="MobiDB-lite"/>
    </source>
</evidence>
<dbReference type="InterPro" id="IPR011527">
    <property type="entry name" value="ABC1_TM_dom"/>
</dbReference>
<feature type="transmembrane region" description="Helical" evidence="7">
    <location>
        <begin position="43"/>
        <end position="63"/>
    </location>
</feature>
<evidence type="ECO:0000256" key="5">
    <source>
        <dbReference type="ARBA" id="ARBA00023136"/>
    </source>
</evidence>
<evidence type="ECO:0000256" key="2">
    <source>
        <dbReference type="ARBA" id="ARBA00022448"/>
    </source>
</evidence>
<dbReference type="PROSITE" id="PS50893">
    <property type="entry name" value="ABC_TRANSPORTER_2"/>
    <property type="match status" value="1"/>
</dbReference>
<dbReference type="SUPFAM" id="SSF90123">
    <property type="entry name" value="ABC transporter transmembrane region"/>
    <property type="match status" value="1"/>
</dbReference>
<keyword evidence="10" id="KW-0067">ATP-binding</keyword>
<evidence type="ECO:0000256" key="1">
    <source>
        <dbReference type="ARBA" id="ARBA00004651"/>
    </source>
</evidence>
<comment type="subcellular location">
    <subcellularLocation>
        <location evidence="1">Cell membrane</location>
        <topology evidence="1">Multi-pass membrane protein</topology>
    </subcellularLocation>
</comment>
<dbReference type="SUPFAM" id="SSF52540">
    <property type="entry name" value="P-loop containing nucleoside triphosphate hydrolases"/>
    <property type="match status" value="1"/>
</dbReference>
<protein>
    <submittedName>
        <fullName evidence="10">ATP-binding cassette transporter</fullName>
    </submittedName>
</protein>
<keyword evidence="11" id="KW-1185">Reference proteome</keyword>
<proteinExistence type="predicted"/>
<feature type="domain" description="ABC transporter" evidence="8">
    <location>
        <begin position="385"/>
        <end position="605"/>
    </location>
</feature>
<organism evidence="10 11">
    <name type="scientific">Kaistia defluvii</name>
    <dbReference type="NCBI Taxonomy" id="410841"/>
    <lineage>
        <taxon>Bacteria</taxon>
        <taxon>Pseudomonadati</taxon>
        <taxon>Pseudomonadota</taxon>
        <taxon>Alphaproteobacteria</taxon>
        <taxon>Hyphomicrobiales</taxon>
        <taxon>Kaistiaceae</taxon>
        <taxon>Kaistia</taxon>
    </lineage>
</organism>